<gene>
    <name evidence="1" type="ORF">Acr_23g0007620</name>
</gene>
<evidence type="ECO:0000313" key="1">
    <source>
        <dbReference type="EMBL" id="GFZ12377.1"/>
    </source>
</evidence>
<comment type="caution">
    <text evidence="1">The sequence shown here is derived from an EMBL/GenBank/DDBJ whole genome shotgun (WGS) entry which is preliminary data.</text>
</comment>
<evidence type="ECO:0000313" key="2">
    <source>
        <dbReference type="Proteomes" id="UP000585474"/>
    </source>
</evidence>
<keyword evidence="2" id="KW-1185">Reference proteome</keyword>
<dbReference type="Proteomes" id="UP000585474">
    <property type="component" value="Unassembled WGS sequence"/>
</dbReference>
<accession>A0A7J0GNJ0</accession>
<organism evidence="1 2">
    <name type="scientific">Actinidia rufa</name>
    <dbReference type="NCBI Taxonomy" id="165716"/>
    <lineage>
        <taxon>Eukaryota</taxon>
        <taxon>Viridiplantae</taxon>
        <taxon>Streptophyta</taxon>
        <taxon>Embryophyta</taxon>
        <taxon>Tracheophyta</taxon>
        <taxon>Spermatophyta</taxon>
        <taxon>Magnoliopsida</taxon>
        <taxon>eudicotyledons</taxon>
        <taxon>Gunneridae</taxon>
        <taxon>Pentapetalae</taxon>
        <taxon>asterids</taxon>
        <taxon>Ericales</taxon>
        <taxon>Actinidiaceae</taxon>
        <taxon>Actinidia</taxon>
    </lineage>
</organism>
<name>A0A7J0GNJ0_9ERIC</name>
<proteinExistence type="predicted"/>
<protein>
    <submittedName>
        <fullName evidence="1">Uncharacterized protein</fullName>
    </submittedName>
</protein>
<dbReference type="AlphaFoldDB" id="A0A7J0GNJ0"/>
<dbReference type="EMBL" id="BJWL01000023">
    <property type="protein sequence ID" value="GFZ12377.1"/>
    <property type="molecule type" value="Genomic_DNA"/>
</dbReference>
<reference evidence="1 2" key="1">
    <citation type="submission" date="2019-07" db="EMBL/GenBank/DDBJ databases">
        <title>De Novo Assembly of kiwifruit Actinidia rufa.</title>
        <authorList>
            <person name="Sugita-Konishi S."/>
            <person name="Sato K."/>
            <person name="Mori E."/>
            <person name="Abe Y."/>
            <person name="Kisaki G."/>
            <person name="Hamano K."/>
            <person name="Suezawa K."/>
            <person name="Otani M."/>
            <person name="Fukuda T."/>
            <person name="Manabe T."/>
            <person name="Gomi K."/>
            <person name="Tabuchi M."/>
            <person name="Akimitsu K."/>
            <person name="Kataoka I."/>
        </authorList>
    </citation>
    <scope>NUCLEOTIDE SEQUENCE [LARGE SCALE GENOMIC DNA]</scope>
    <source>
        <strain evidence="2">cv. Fuchu</strain>
    </source>
</reference>
<sequence length="129" mass="14366">MHNISASYHATPECGRSACRRWSGIVPLYDVARLSPPEGELKRKDEELIAAAEKLTATVEEKTLIVVKLVVVHAKLDKTRRELSDLHKGFDEEEYANRPLEEDEEVVDVEVKVAGAKAEKEPKAGEEAT</sequence>